<sequence length="317" mass="34560">MSSISLEKANFVALVLEALLYGSFTVLFIAALWVIFQKRSGINVKLLSTVIIIWILATVHLILDIVRAMEAFVDTDGTALDYYSNLSNPLQAAKTAIYVILTLVGDGFAIYRCYVVWNRKWYIIPGPLLLLCGTGVGGFGATVAFSQAAPGAEVFLPAIVPWITSFISMTLCTNVVCTSLIAYRILSIQRAVRGLAQVNTARSALMVILESAAVYSASVVSLMITYTLNSNAQYTVLDLTAPLIGITFTAIILRVSLGISSRDLTAFSQTASDHPQRLPRNRRAPVAVNVSHLVEMDVGEYPLHRRDEYSSTKFPAV</sequence>
<accession>A0A2H3B8F9</accession>
<dbReference type="Proteomes" id="UP000218334">
    <property type="component" value="Unassembled WGS sequence"/>
</dbReference>
<dbReference type="STRING" id="1076256.A0A2H3B8F9"/>
<gene>
    <name evidence="2" type="ORF">ARMSODRAFT_321040</name>
</gene>
<feature type="transmembrane region" description="Helical" evidence="1">
    <location>
        <begin position="234"/>
        <end position="253"/>
    </location>
</feature>
<organism evidence="2 3">
    <name type="scientific">Armillaria solidipes</name>
    <dbReference type="NCBI Taxonomy" id="1076256"/>
    <lineage>
        <taxon>Eukaryota</taxon>
        <taxon>Fungi</taxon>
        <taxon>Dikarya</taxon>
        <taxon>Basidiomycota</taxon>
        <taxon>Agaricomycotina</taxon>
        <taxon>Agaricomycetes</taxon>
        <taxon>Agaricomycetidae</taxon>
        <taxon>Agaricales</taxon>
        <taxon>Marasmiineae</taxon>
        <taxon>Physalacriaceae</taxon>
        <taxon>Armillaria</taxon>
    </lineage>
</organism>
<feature type="transmembrane region" description="Helical" evidence="1">
    <location>
        <begin position="204"/>
        <end position="228"/>
    </location>
</feature>
<feature type="transmembrane region" description="Helical" evidence="1">
    <location>
        <begin position="46"/>
        <end position="63"/>
    </location>
</feature>
<protein>
    <submittedName>
        <fullName evidence="2">Uncharacterized protein</fullName>
    </submittedName>
</protein>
<keyword evidence="1" id="KW-0812">Transmembrane</keyword>
<feature type="transmembrane region" description="Helical" evidence="1">
    <location>
        <begin position="12"/>
        <end position="34"/>
    </location>
</feature>
<keyword evidence="3" id="KW-1185">Reference proteome</keyword>
<evidence type="ECO:0000256" key="1">
    <source>
        <dbReference type="SAM" id="Phobius"/>
    </source>
</evidence>
<reference evidence="3" key="1">
    <citation type="journal article" date="2017" name="Nat. Ecol. Evol.">
        <title>Genome expansion and lineage-specific genetic innovations in the forest pathogenic fungi Armillaria.</title>
        <authorList>
            <person name="Sipos G."/>
            <person name="Prasanna A.N."/>
            <person name="Walter M.C."/>
            <person name="O'Connor E."/>
            <person name="Balint B."/>
            <person name="Krizsan K."/>
            <person name="Kiss B."/>
            <person name="Hess J."/>
            <person name="Varga T."/>
            <person name="Slot J."/>
            <person name="Riley R."/>
            <person name="Boka B."/>
            <person name="Rigling D."/>
            <person name="Barry K."/>
            <person name="Lee J."/>
            <person name="Mihaltcheva S."/>
            <person name="LaButti K."/>
            <person name="Lipzen A."/>
            <person name="Waldron R."/>
            <person name="Moloney N.M."/>
            <person name="Sperisen C."/>
            <person name="Kredics L."/>
            <person name="Vagvoelgyi C."/>
            <person name="Patrignani A."/>
            <person name="Fitzpatrick D."/>
            <person name="Nagy I."/>
            <person name="Doyle S."/>
            <person name="Anderson J.B."/>
            <person name="Grigoriev I.V."/>
            <person name="Gueldener U."/>
            <person name="Muensterkoetter M."/>
            <person name="Nagy L.G."/>
        </authorList>
    </citation>
    <scope>NUCLEOTIDE SEQUENCE [LARGE SCALE GENOMIC DNA]</scope>
    <source>
        <strain evidence="3">28-4</strain>
    </source>
</reference>
<name>A0A2H3B8F9_9AGAR</name>
<feature type="transmembrane region" description="Helical" evidence="1">
    <location>
        <begin position="96"/>
        <end position="116"/>
    </location>
</feature>
<dbReference type="EMBL" id="KZ293437">
    <property type="protein sequence ID" value="PBK67161.1"/>
    <property type="molecule type" value="Genomic_DNA"/>
</dbReference>
<dbReference type="AlphaFoldDB" id="A0A2H3B8F9"/>
<evidence type="ECO:0000313" key="2">
    <source>
        <dbReference type="EMBL" id="PBK67161.1"/>
    </source>
</evidence>
<proteinExistence type="predicted"/>
<keyword evidence="1" id="KW-0472">Membrane</keyword>
<keyword evidence="1" id="KW-1133">Transmembrane helix</keyword>
<feature type="transmembrane region" description="Helical" evidence="1">
    <location>
        <begin position="159"/>
        <end position="183"/>
    </location>
</feature>
<feature type="transmembrane region" description="Helical" evidence="1">
    <location>
        <begin position="128"/>
        <end position="147"/>
    </location>
</feature>
<evidence type="ECO:0000313" key="3">
    <source>
        <dbReference type="Proteomes" id="UP000218334"/>
    </source>
</evidence>